<evidence type="ECO:0000256" key="5">
    <source>
        <dbReference type="ARBA" id="ARBA00023159"/>
    </source>
</evidence>
<dbReference type="PANTHER" id="PTHR31190:SF181">
    <property type="entry name" value="OS02G0764700 PROTEIN"/>
    <property type="match status" value="1"/>
</dbReference>
<evidence type="ECO:0000256" key="3">
    <source>
        <dbReference type="ARBA" id="ARBA00023015"/>
    </source>
</evidence>
<protein>
    <recommendedName>
        <fullName evidence="9">AP2/ERF domain-containing protein</fullName>
    </recommendedName>
</protein>
<evidence type="ECO:0000256" key="6">
    <source>
        <dbReference type="ARBA" id="ARBA00023163"/>
    </source>
</evidence>
<keyword evidence="6" id="KW-0804">Transcription</keyword>
<dbReference type="InterPro" id="IPR001471">
    <property type="entry name" value="AP2/ERF_dom"/>
</dbReference>
<reference evidence="10 11" key="1">
    <citation type="journal article" date="2017" name="Genome Biol.">
        <title>New reference genome sequences of hot pepper reveal the massive evolution of plant disease-resistance genes by retroduplication.</title>
        <authorList>
            <person name="Kim S."/>
            <person name="Park J."/>
            <person name="Yeom S.I."/>
            <person name="Kim Y.M."/>
            <person name="Seo E."/>
            <person name="Kim K.T."/>
            <person name="Kim M.S."/>
            <person name="Lee J.M."/>
            <person name="Cheong K."/>
            <person name="Shin H.S."/>
            <person name="Kim S.B."/>
            <person name="Han K."/>
            <person name="Lee J."/>
            <person name="Park M."/>
            <person name="Lee H.A."/>
            <person name="Lee H.Y."/>
            <person name="Lee Y."/>
            <person name="Oh S."/>
            <person name="Lee J.H."/>
            <person name="Choi E."/>
            <person name="Choi E."/>
            <person name="Lee S.E."/>
            <person name="Jeon J."/>
            <person name="Kim H."/>
            <person name="Choi G."/>
            <person name="Song H."/>
            <person name="Lee J."/>
            <person name="Lee S.C."/>
            <person name="Kwon J.K."/>
            <person name="Lee H.Y."/>
            <person name="Koo N."/>
            <person name="Hong Y."/>
            <person name="Kim R.W."/>
            <person name="Kang W.H."/>
            <person name="Huh J.H."/>
            <person name="Kang B.C."/>
            <person name="Yang T.J."/>
            <person name="Lee Y.H."/>
            <person name="Bennetzen J.L."/>
            <person name="Choi D."/>
        </authorList>
    </citation>
    <scope>NUCLEOTIDE SEQUENCE [LARGE SCALE GENOMIC DNA]</scope>
    <source>
        <strain evidence="11">cv. PBC81</strain>
    </source>
</reference>
<dbReference type="Proteomes" id="UP000224567">
    <property type="component" value="Unassembled WGS sequence"/>
</dbReference>
<dbReference type="AlphaFoldDB" id="A0A2G2WA12"/>
<comment type="caution">
    <text evidence="10">The sequence shown here is derived from an EMBL/GenBank/DDBJ whole genome shotgun (WGS) entry which is preliminary data.</text>
</comment>
<feature type="compositionally biased region" description="Low complexity" evidence="8">
    <location>
        <begin position="231"/>
        <end position="256"/>
    </location>
</feature>
<feature type="region of interest" description="Disordered" evidence="8">
    <location>
        <begin position="20"/>
        <end position="39"/>
    </location>
</feature>
<dbReference type="InterPro" id="IPR044808">
    <property type="entry name" value="ERF_plant"/>
</dbReference>
<dbReference type="InterPro" id="IPR036955">
    <property type="entry name" value="AP2/ERF_dom_sf"/>
</dbReference>
<evidence type="ECO:0000256" key="1">
    <source>
        <dbReference type="ARBA" id="ARBA00004123"/>
    </source>
</evidence>
<evidence type="ECO:0000256" key="7">
    <source>
        <dbReference type="ARBA" id="ARBA00023242"/>
    </source>
</evidence>
<reference evidence="11" key="2">
    <citation type="journal article" date="2017" name="J. Anim. Genet.">
        <title>Multiple reference genome sequences of hot pepper reveal the massive evolution of plant disease resistance genes by retroduplication.</title>
        <authorList>
            <person name="Kim S."/>
            <person name="Park J."/>
            <person name="Yeom S.-I."/>
            <person name="Kim Y.-M."/>
            <person name="Seo E."/>
            <person name="Kim K.-T."/>
            <person name="Kim M.-S."/>
            <person name="Lee J.M."/>
            <person name="Cheong K."/>
            <person name="Shin H.-S."/>
            <person name="Kim S.-B."/>
            <person name="Han K."/>
            <person name="Lee J."/>
            <person name="Park M."/>
            <person name="Lee H.-A."/>
            <person name="Lee H.-Y."/>
            <person name="Lee Y."/>
            <person name="Oh S."/>
            <person name="Lee J.H."/>
            <person name="Choi E."/>
            <person name="Choi E."/>
            <person name="Lee S.E."/>
            <person name="Jeon J."/>
            <person name="Kim H."/>
            <person name="Choi G."/>
            <person name="Song H."/>
            <person name="Lee J."/>
            <person name="Lee S.-C."/>
            <person name="Kwon J.-K."/>
            <person name="Lee H.-Y."/>
            <person name="Koo N."/>
            <person name="Hong Y."/>
            <person name="Kim R.W."/>
            <person name="Kang W.-H."/>
            <person name="Huh J.H."/>
            <person name="Kang B.-C."/>
            <person name="Yang T.-J."/>
            <person name="Lee Y.-H."/>
            <person name="Bennetzen J.L."/>
            <person name="Choi D."/>
        </authorList>
    </citation>
    <scope>NUCLEOTIDE SEQUENCE [LARGE SCALE GENOMIC DNA]</scope>
    <source>
        <strain evidence="11">cv. PBC81</strain>
    </source>
</reference>
<dbReference type="CDD" id="cd00018">
    <property type="entry name" value="AP2"/>
    <property type="match status" value="1"/>
</dbReference>
<dbReference type="PRINTS" id="PR00367">
    <property type="entry name" value="ETHRSPELEMNT"/>
</dbReference>
<dbReference type="EMBL" id="MLFT02000008">
    <property type="protein sequence ID" value="PHT42032.1"/>
    <property type="molecule type" value="Genomic_DNA"/>
</dbReference>
<organism evidence="10 11">
    <name type="scientific">Capsicum baccatum</name>
    <name type="common">Peruvian pepper</name>
    <dbReference type="NCBI Taxonomy" id="33114"/>
    <lineage>
        <taxon>Eukaryota</taxon>
        <taxon>Viridiplantae</taxon>
        <taxon>Streptophyta</taxon>
        <taxon>Embryophyta</taxon>
        <taxon>Tracheophyta</taxon>
        <taxon>Spermatophyta</taxon>
        <taxon>Magnoliopsida</taxon>
        <taxon>eudicotyledons</taxon>
        <taxon>Gunneridae</taxon>
        <taxon>Pentapetalae</taxon>
        <taxon>asterids</taxon>
        <taxon>lamiids</taxon>
        <taxon>Solanales</taxon>
        <taxon>Solanaceae</taxon>
        <taxon>Solanoideae</taxon>
        <taxon>Capsiceae</taxon>
        <taxon>Capsicum</taxon>
    </lineage>
</organism>
<dbReference type="OrthoDB" id="642765at2759"/>
<dbReference type="PANTHER" id="PTHR31190">
    <property type="entry name" value="DNA-BINDING DOMAIN"/>
    <property type="match status" value="1"/>
</dbReference>
<feature type="region of interest" description="Disordered" evidence="8">
    <location>
        <begin position="145"/>
        <end position="171"/>
    </location>
</feature>
<sequence>MTKNSNFSNMHWLNKRFKQDGTSSSLQNNQQLQQQMPRRLTGDQEYSVMVSALKNVINGDIPIDSNQGLNMFSPFQYSTGMNVASSPSTSMSTSFEQVLGVPAEQEPCQFCRIQGCLGCDIFGTTFGSSSSSAAAAAAAATTTMAPVADNKKKSASTSAIAKKKKKNYRGVRQRPWGKWAAEIRDPRKAARVWLGTFNTAEDAARAYDRAAIEFRGPRAKLNFSFADYTVETPEQQSTSSSSPQQLQEEPQQSLQQGNNNSDFGSEIWDQLMGDNEIQDWLTMMNFNGDSSDSTGGNVHSV</sequence>
<dbReference type="Gene3D" id="3.30.730.10">
    <property type="entry name" value="AP2/ERF domain"/>
    <property type="match status" value="1"/>
</dbReference>
<dbReference type="SMART" id="SM00380">
    <property type="entry name" value="AP2"/>
    <property type="match status" value="1"/>
</dbReference>
<name>A0A2G2WA12_CAPBA</name>
<keyword evidence="5" id="KW-0010">Activator</keyword>
<dbReference type="InterPro" id="IPR016177">
    <property type="entry name" value="DNA-bd_dom_sf"/>
</dbReference>
<evidence type="ECO:0000259" key="9">
    <source>
        <dbReference type="PROSITE" id="PS51032"/>
    </source>
</evidence>
<comment type="subcellular location">
    <subcellularLocation>
        <location evidence="1">Nucleus</location>
    </subcellularLocation>
</comment>
<dbReference type="GO" id="GO:0005634">
    <property type="term" value="C:nucleus"/>
    <property type="evidence" value="ECO:0007669"/>
    <property type="project" value="UniProtKB-SubCell"/>
</dbReference>
<feature type="region of interest" description="Disordered" evidence="8">
    <location>
        <begin position="231"/>
        <end position="266"/>
    </location>
</feature>
<dbReference type="GO" id="GO:0003677">
    <property type="term" value="F:DNA binding"/>
    <property type="evidence" value="ECO:0007669"/>
    <property type="project" value="UniProtKB-KW"/>
</dbReference>
<proteinExistence type="predicted"/>
<gene>
    <name evidence="10" type="ORF">CQW23_20886</name>
</gene>
<feature type="compositionally biased region" description="Low complexity" evidence="8">
    <location>
        <begin position="23"/>
        <end position="35"/>
    </location>
</feature>
<dbReference type="SUPFAM" id="SSF54171">
    <property type="entry name" value="DNA-binding domain"/>
    <property type="match status" value="1"/>
</dbReference>
<dbReference type="GO" id="GO:0009873">
    <property type="term" value="P:ethylene-activated signaling pathway"/>
    <property type="evidence" value="ECO:0007669"/>
    <property type="project" value="InterPro"/>
</dbReference>
<dbReference type="FunFam" id="3.30.730.10:FF:000001">
    <property type="entry name" value="Ethylene-responsive transcription factor 2"/>
    <property type="match status" value="1"/>
</dbReference>
<feature type="compositionally biased region" description="Basic residues" evidence="8">
    <location>
        <begin position="161"/>
        <end position="171"/>
    </location>
</feature>
<feature type="domain" description="AP2/ERF" evidence="9">
    <location>
        <begin position="167"/>
        <end position="224"/>
    </location>
</feature>
<evidence type="ECO:0000256" key="4">
    <source>
        <dbReference type="ARBA" id="ARBA00023125"/>
    </source>
</evidence>
<dbReference type="GO" id="GO:0003700">
    <property type="term" value="F:DNA-binding transcription factor activity"/>
    <property type="evidence" value="ECO:0007669"/>
    <property type="project" value="InterPro"/>
</dbReference>
<evidence type="ECO:0000313" key="10">
    <source>
        <dbReference type="EMBL" id="PHT42032.1"/>
    </source>
</evidence>
<keyword evidence="2" id="KW-0611">Plant defense</keyword>
<dbReference type="STRING" id="33114.A0A2G2WA12"/>
<keyword evidence="11" id="KW-1185">Reference proteome</keyword>
<evidence type="ECO:0000256" key="2">
    <source>
        <dbReference type="ARBA" id="ARBA00022821"/>
    </source>
</evidence>
<keyword evidence="3" id="KW-0805">Transcription regulation</keyword>
<evidence type="ECO:0000256" key="8">
    <source>
        <dbReference type="SAM" id="MobiDB-lite"/>
    </source>
</evidence>
<keyword evidence="4" id="KW-0238">DNA-binding</keyword>
<accession>A0A2G2WA12</accession>
<dbReference type="GO" id="GO:0006952">
    <property type="term" value="P:defense response"/>
    <property type="evidence" value="ECO:0007669"/>
    <property type="project" value="UniProtKB-KW"/>
</dbReference>
<evidence type="ECO:0000313" key="11">
    <source>
        <dbReference type="Proteomes" id="UP000224567"/>
    </source>
</evidence>
<dbReference type="Pfam" id="PF00847">
    <property type="entry name" value="AP2"/>
    <property type="match status" value="1"/>
</dbReference>
<keyword evidence="7" id="KW-0539">Nucleus</keyword>
<dbReference type="PROSITE" id="PS51032">
    <property type="entry name" value="AP2_ERF"/>
    <property type="match status" value="1"/>
</dbReference>